<feature type="compositionally biased region" description="Polar residues" evidence="1">
    <location>
        <begin position="1060"/>
        <end position="1070"/>
    </location>
</feature>
<organism evidence="2 3">
    <name type="scientific">Candidatus Nitrosymbiomonas proteolyticus</name>
    <dbReference type="NCBI Taxonomy" id="2608984"/>
    <lineage>
        <taxon>Bacteria</taxon>
        <taxon>Bacillati</taxon>
        <taxon>Armatimonadota</taxon>
        <taxon>Armatimonadota incertae sedis</taxon>
        <taxon>Candidatus Nitrosymbiomonas</taxon>
    </lineage>
</organism>
<feature type="region of interest" description="Disordered" evidence="1">
    <location>
        <begin position="746"/>
        <end position="765"/>
    </location>
</feature>
<accession>A0A809S262</accession>
<evidence type="ECO:0000256" key="1">
    <source>
        <dbReference type="SAM" id="MobiDB-lite"/>
    </source>
</evidence>
<sequence length="1070" mass="118212">MFSVLLPVLIAMGPIVNEPSSSQLEFFGDDVGVRMTKVPVAGNPGAFEFVEQFFVRGETGKWKAVLSSPTHPDVARLTRVAESTLLKRTGAGLFASAPSHSFESCSLSKKGQGSEFLLRRVSEGVTLTKRVWAPQKGRQIKVSLQAEFPTNGQRIEYFLDSYAFTPDRKPLSGAGKPDSTFSPGLRPKEGQVVGDHFYRAPVISAQRGPLAALILPDLDVLADNRPMATILDLDAANGVVDATLMSYGFAEHELAGHVYFVHDASMTKRVPKTLLLAYDLVLDGNAEPFGAYRQAVDFTWERYGNANFEKVLPQAMPFEEYAKFCYPAVFKEAYGSNKLGWFEVEIDGQVCGGVPAGWGFTNGWVSWQCWFNQLRSAWGLRWWGKKLDNAEWVDKADKMLNLALAAPMDRGAVPTTYLSREKQWRGCLIMPRQDCYYDLTNMAWKGIWMLRWLEFEDCPRREEILRQCREMAELMMRFQNGDSSFPTWLTKEHEVVPILDHSAQSALPAWFLAEYVSTWSDLVGRVAAAQKAGRADPLSEVEAKELGRIADTVARAKQSAHRAAGFLVTNVIDQQRYYDFETFFSCSPKQCLQANGALDDVAMHDAHTLSPPQNTLCMQWAAEALWKVADLTEGPIASSGTPRPPSYELRKYALKALDIMALYQNVWSVSFRKAAYTFGGFGVQNSDGEYLDARQAQFGCTLADFGATLGRRDYFERGVAAARASMTLINHPLHVELNLYPNPNYPPGLQPENTGHGGTDQQNGRTGFDWGEGSGLAAIAWLLDKYGDVYIDDQEKWAVGIDGAIPSEGGKVAYDAVDYSARTTQAPRRRIEVRRRSGSKSQIVAGIYPHLISATLQLRPGTSSTPNEIGISADFVGLAPEEFSGHFVAEVGDRAVAYSVRSGPEQPGALSTSLRADFTPDWNGKPVRLVGKWRGLDFSAGPWVFYVDPAFDFSDWRMPGWEVQGNFAETPTYSTRMNFGVAPGEAFIGTCENGKGGYDDTYTGRITSPPFLLTKPKMRLLVGEDRARTSMWLSSMGRGKNSKSRGGRTPSGCERLCGTLPSTVARSSAS</sequence>
<protein>
    <submittedName>
        <fullName evidence="2">Uncharacterized protein</fullName>
    </submittedName>
</protein>
<gene>
    <name evidence="2" type="ORF">NPRO_01610</name>
</gene>
<proteinExistence type="predicted"/>
<evidence type="ECO:0000313" key="2">
    <source>
        <dbReference type="EMBL" id="BBO22566.1"/>
    </source>
</evidence>
<dbReference type="Proteomes" id="UP000662873">
    <property type="component" value="Chromosome"/>
</dbReference>
<feature type="region of interest" description="Disordered" evidence="1">
    <location>
        <begin position="1035"/>
        <end position="1070"/>
    </location>
</feature>
<name>A0A809S262_9BACT</name>
<dbReference type="EMBL" id="AP021858">
    <property type="protein sequence ID" value="BBO22566.1"/>
    <property type="molecule type" value="Genomic_DNA"/>
</dbReference>
<dbReference type="AlphaFoldDB" id="A0A809S262"/>
<dbReference type="KEGG" id="npy:NPRO_01610"/>
<evidence type="ECO:0000313" key="3">
    <source>
        <dbReference type="Proteomes" id="UP000662873"/>
    </source>
</evidence>
<reference evidence="2" key="1">
    <citation type="journal article" name="DNA Res.">
        <title>The physiological potential of anammox bacteria as revealed by their core genome structure.</title>
        <authorList>
            <person name="Okubo T."/>
            <person name="Toyoda A."/>
            <person name="Fukuhara K."/>
            <person name="Uchiyama I."/>
            <person name="Harigaya Y."/>
            <person name="Kuroiwa M."/>
            <person name="Suzuki T."/>
            <person name="Murakami Y."/>
            <person name="Suwa Y."/>
            <person name="Takami H."/>
        </authorList>
    </citation>
    <scope>NUCLEOTIDE SEQUENCE</scope>
    <source>
        <strain evidence="2">317325-2</strain>
    </source>
</reference>